<keyword evidence="2" id="KW-0812">Transmembrane</keyword>
<name>A0A1T4VJ33_9GAMM</name>
<proteinExistence type="predicted"/>
<dbReference type="AlphaFoldDB" id="A0A1T4VJ33"/>
<gene>
    <name evidence="3" type="ORF">SAMN02745213_01598</name>
</gene>
<evidence type="ECO:0000313" key="4">
    <source>
        <dbReference type="Proteomes" id="UP000242432"/>
    </source>
</evidence>
<feature type="region of interest" description="Disordered" evidence="1">
    <location>
        <begin position="1"/>
        <end position="29"/>
    </location>
</feature>
<dbReference type="RefSeq" id="WP_078929013.1">
    <property type="nucleotide sequence ID" value="NZ_FUXX01000027.1"/>
</dbReference>
<evidence type="ECO:0000256" key="1">
    <source>
        <dbReference type="SAM" id="MobiDB-lite"/>
    </source>
</evidence>
<protein>
    <submittedName>
        <fullName evidence="3">Uncharacterized membrane protein</fullName>
    </submittedName>
</protein>
<keyword evidence="4" id="KW-1185">Reference proteome</keyword>
<dbReference type="EMBL" id="FUXX01000027">
    <property type="protein sequence ID" value="SKA64923.1"/>
    <property type="molecule type" value="Genomic_DNA"/>
</dbReference>
<evidence type="ECO:0000256" key="2">
    <source>
        <dbReference type="SAM" id="Phobius"/>
    </source>
</evidence>
<keyword evidence="2" id="KW-0472">Membrane</keyword>
<feature type="transmembrane region" description="Helical" evidence="2">
    <location>
        <begin position="80"/>
        <end position="98"/>
    </location>
</feature>
<reference evidence="4" key="1">
    <citation type="submission" date="2017-02" db="EMBL/GenBank/DDBJ databases">
        <authorList>
            <person name="Varghese N."/>
            <person name="Submissions S."/>
        </authorList>
    </citation>
    <scope>NUCLEOTIDE SEQUENCE [LARGE SCALE GENOMIC DNA]</scope>
    <source>
        <strain evidence="4">DSM 3072</strain>
    </source>
</reference>
<dbReference type="Proteomes" id="UP000242432">
    <property type="component" value="Unassembled WGS sequence"/>
</dbReference>
<feature type="transmembrane region" description="Helical" evidence="2">
    <location>
        <begin position="104"/>
        <end position="121"/>
    </location>
</feature>
<accession>A0A1T4VJ33</accession>
<evidence type="ECO:0000313" key="3">
    <source>
        <dbReference type="EMBL" id="SKA64923.1"/>
    </source>
</evidence>
<sequence>MATKSGIRTQTEGTKRQTELVAQDDNNPLPPIEQLEKLHNFRPDLVDKVVEQSFKEAEHRRALDKEQFDFFKSTTNFNKWLVAVICILCIGVTLVLGLEGKQMSALGSCFFPVILLLTRLFRR</sequence>
<feature type="compositionally biased region" description="Polar residues" evidence="1">
    <location>
        <begin position="1"/>
        <end position="12"/>
    </location>
</feature>
<organism evidence="3 4">
    <name type="scientific">Succinivibrio dextrinosolvens DSM 3072</name>
    <dbReference type="NCBI Taxonomy" id="1123324"/>
    <lineage>
        <taxon>Bacteria</taxon>
        <taxon>Pseudomonadati</taxon>
        <taxon>Pseudomonadota</taxon>
        <taxon>Gammaproteobacteria</taxon>
        <taxon>Aeromonadales</taxon>
        <taxon>Succinivibrionaceae</taxon>
        <taxon>Succinivibrio</taxon>
    </lineage>
</organism>
<keyword evidence="2" id="KW-1133">Transmembrane helix</keyword>